<reference evidence="2 3" key="1">
    <citation type="submission" date="2020-02" db="EMBL/GenBank/DDBJ databases">
        <title>Genome sequence of the type strain CGMCC 1.15528 of Mesorhizobium zhangyense.</title>
        <authorList>
            <person name="Gao J."/>
            <person name="Sun J."/>
        </authorList>
    </citation>
    <scope>NUCLEOTIDE SEQUENCE [LARGE SCALE GENOMIC DNA]</scope>
    <source>
        <strain evidence="2 3">CGMCC 1.15528</strain>
    </source>
</reference>
<dbReference type="InterPro" id="IPR050194">
    <property type="entry name" value="Glycosyltransferase_grp1"/>
</dbReference>
<gene>
    <name evidence="2" type="ORF">G6N74_20055</name>
</gene>
<keyword evidence="2" id="KW-0808">Transferase</keyword>
<dbReference type="PANTHER" id="PTHR45947:SF3">
    <property type="entry name" value="SULFOQUINOVOSYL TRANSFERASE SQD2"/>
    <property type="match status" value="1"/>
</dbReference>
<comment type="caution">
    <text evidence="2">The sequence shown here is derived from an EMBL/GenBank/DDBJ whole genome shotgun (WGS) entry which is preliminary data.</text>
</comment>
<organism evidence="2 3">
    <name type="scientific">Mesorhizobium zhangyense</name>
    <dbReference type="NCBI Taxonomy" id="1776730"/>
    <lineage>
        <taxon>Bacteria</taxon>
        <taxon>Pseudomonadati</taxon>
        <taxon>Pseudomonadota</taxon>
        <taxon>Alphaproteobacteria</taxon>
        <taxon>Hyphomicrobiales</taxon>
        <taxon>Phyllobacteriaceae</taxon>
        <taxon>Mesorhizobium</taxon>
    </lineage>
</organism>
<dbReference type="AlphaFoldDB" id="A0A7C9VFU8"/>
<sequence>MRILIVTDAWHPQINGVVRTLERVCEGLRARGCTVEMLTPQGFSTIPLPSYADIRLALATPGQIARRIEQARPDHIHIATEGPLGILARRYCVKRDLSFTTSYHTRFPEYLSARAPIPESWSYAWLRRFHNAGSGTLVATPSLAGELAGRGFTNVRPWTRGVDTTMFRPDRRRKTARPGPVFLSVGRVAVEKNLPAFLDLDLPGSKVVVGDGPALERFREVYPDVTFLGVKTGDELADIYASADVFVFPSRTDTFGIVLLEALASGVPVAAFPVTGPRDVLADGVGGVLSEDLRQASLAALDVSRTDARAKAMQYSWSACADLFLQYARAAHREEPRLALPQPAA</sequence>
<evidence type="ECO:0000313" key="2">
    <source>
        <dbReference type="EMBL" id="NGN43368.1"/>
    </source>
</evidence>
<dbReference type="Proteomes" id="UP000481252">
    <property type="component" value="Unassembled WGS sequence"/>
</dbReference>
<dbReference type="EMBL" id="JAAKZG010000009">
    <property type="protein sequence ID" value="NGN43368.1"/>
    <property type="molecule type" value="Genomic_DNA"/>
</dbReference>
<name>A0A7C9VFU8_9HYPH</name>
<dbReference type="SUPFAM" id="SSF53756">
    <property type="entry name" value="UDP-Glycosyltransferase/glycogen phosphorylase"/>
    <property type="match status" value="1"/>
</dbReference>
<protein>
    <submittedName>
        <fullName evidence="2">Glycosyltransferase family 1 protein</fullName>
    </submittedName>
</protein>
<dbReference type="PANTHER" id="PTHR45947">
    <property type="entry name" value="SULFOQUINOVOSYL TRANSFERASE SQD2"/>
    <property type="match status" value="1"/>
</dbReference>
<dbReference type="InterPro" id="IPR028098">
    <property type="entry name" value="Glyco_trans_4-like_N"/>
</dbReference>
<dbReference type="GO" id="GO:0016757">
    <property type="term" value="F:glycosyltransferase activity"/>
    <property type="evidence" value="ECO:0007669"/>
    <property type="project" value="TreeGrafter"/>
</dbReference>
<dbReference type="Gene3D" id="3.40.50.2000">
    <property type="entry name" value="Glycogen Phosphorylase B"/>
    <property type="match status" value="2"/>
</dbReference>
<keyword evidence="3" id="KW-1185">Reference proteome</keyword>
<dbReference type="CDD" id="cd03814">
    <property type="entry name" value="GT4-like"/>
    <property type="match status" value="1"/>
</dbReference>
<dbReference type="Pfam" id="PF13692">
    <property type="entry name" value="Glyco_trans_1_4"/>
    <property type="match status" value="1"/>
</dbReference>
<evidence type="ECO:0000313" key="3">
    <source>
        <dbReference type="Proteomes" id="UP000481252"/>
    </source>
</evidence>
<dbReference type="RefSeq" id="WP_165119796.1">
    <property type="nucleotide sequence ID" value="NZ_JAAKZG010000009.1"/>
</dbReference>
<feature type="domain" description="Glycosyltransferase subfamily 4-like N-terminal" evidence="1">
    <location>
        <begin position="14"/>
        <end position="165"/>
    </location>
</feature>
<proteinExistence type="predicted"/>
<accession>A0A7C9VFU8</accession>
<evidence type="ECO:0000259" key="1">
    <source>
        <dbReference type="Pfam" id="PF13439"/>
    </source>
</evidence>
<dbReference type="Pfam" id="PF13439">
    <property type="entry name" value="Glyco_transf_4"/>
    <property type="match status" value="1"/>
</dbReference>